<reference evidence="1 2" key="1">
    <citation type="journal article" date="2009" name="Science">
        <title>Green evolution and dynamic adaptations revealed by genomes of the marine picoeukaryotes Micromonas.</title>
        <authorList>
            <person name="Worden A.Z."/>
            <person name="Lee J.H."/>
            <person name="Mock T."/>
            <person name="Rouze P."/>
            <person name="Simmons M.P."/>
            <person name="Aerts A.L."/>
            <person name="Allen A.E."/>
            <person name="Cuvelier M.L."/>
            <person name="Derelle E."/>
            <person name="Everett M.V."/>
            <person name="Foulon E."/>
            <person name="Grimwood J."/>
            <person name="Gundlach H."/>
            <person name="Henrissat B."/>
            <person name="Napoli C."/>
            <person name="McDonald S.M."/>
            <person name="Parker M.S."/>
            <person name="Rombauts S."/>
            <person name="Salamov A."/>
            <person name="Von Dassow P."/>
            <person name="Badger J.H."/>
            <person name="Coutinho P.M."/>
            <person name="Demir E."/>
            <person name="Dubchak I."/>
            <person name="Gentemann C."/>
            <person name="Eikrem W."/>
            <person name="Gready J.E."/>
            <person name="John U."/>
            <person name="Lanier W."/>
            <person name="Lindquist E.A."/>
            <person name="Lucas S."/>
            <person name="Mayer K.F."/>
            <person name="Moreau H."/>
            <person name="Not F."/>
            <person name="Otillar R."/>
            <person name="Panaud O."/>
            <person name="Pangilinan J."/>
            <person name="Paulsen I."/>
            <person name="Piegu B."/>
            <person name="Poliakov A."/>
            <person name="Robbens S."/>
            <person name="Schmutz J."/>
            <person name="Toulza E."/>
            <person name="Wyss T."/>
            <person name="Zelensky A."/>
            <person name="Zhou K."/>
            <person name="Armbrust E.V."/>
            <person name="Bhattacharya D."/>
            <person name="Goodenough U.W."/>
            <person name="Van de Peer Y."/>
            <person name="Grigoriev I.V."/>
        </authorList>
    </citation>
    <scope>NUCLEOTIDE SEQUENCE [LARGE SCALE GENOMIC DNA]</scope>
    <source>
        <strain evidence="2">RCC299 / NOUM17</strain>
    </source>
</reference>
<dbReference type="KEGG" id="mis:MICPUN_50710"/>
<evidence type="ECO:0000313" key="1">
    <source>
        <dbReference type="EMBL" id="ACO67734.1"/>
    </source>
</evidence>
<dbReference type="AlphaFoldDB" id="C1EHS2"/>
<dbReference type="EMBL" id="CP001333">
    <property type="protein sequence ID" value="ACO67734.1"/>
    <property type="molecule type" value="Genomic_DNA"/>
</dbReference>
<evidence type="ECO:0000313" key="2">
    <source>
        <dbReference type="Proteomes" id="UP000002009"/>
    </source>
</evidence>
<dbReference type="RefSeq" id="XP_002506476.1">
    <property type="nucleotide sequence ID" value="XM_002506430.1"/>
</dbReference>
<proteinExistence type="predicted"/>
<sequence length="77" mass="9271">MGFLTRWLAGKMEDPAKRQADFEKHMTTTMAKCEEIKKNWEQPTKTHRWWTKDRNQLTYKFSLEPMLVNAPGRAQNW</sequence>
<dbReference type="OrthoDB" id="496273at2759"/>
<name>C1EHS2_MICCC</name>
<dbReference type="GeneID" id="8249230"/>
<dbReference type="STRING" id="296587.C1EHS2"/>
<organism evidence="1 2">
    <name type="scientific">Micromonas commoda (strain RCC299 / NOUM17 / CCMP2709)</name>
    <name type="common">Picoplanktonic green alga</name>
    <dbReference type="NCBI Taxonomy" id="296587"/>
    <lineage>
        <taxon>Eukaryota</taxon>
        <taxon>Viridiplantae</taxon>
        <taxon>Chlorophyta</taxon>
        <taxon>Mamiellophyceae</taxon>
        <taxon>Mamiellales</taxon>
        <taxon>Mamiellaceae</taxon>
        <taxon>Micromonas</taxon>
    </lineage>
</organism>
<dbReference type="Pfam" id="PF17250">
    <property type="entry name" value="NDUFB11"/>
    <property type="match status" value="1"/>
</dbReference>
<protein>
    <submittedName>
        <fullName evidence="1">Uncharacterized protein</fullName>
    </submittedName>
</protein>
<dbReference type="Proteomes" id="UP000002009">
    <property type="component" value="Chromosome 15"/>
</dbReference>
<accession>C1EHS2</accession>
<dbReference type="InterPro" id="IPR035204">
    <property type="entry name" value="NDUFB11"/>
</dbReference>
<keyword evidence="2" id="KW-1185">Reference proteome</keyword>
<dbReference type="InParanoid" id="C1EHS2"/>
<dbReference type="OMA" id="MGFLTRW"/>
<gene>
    <name evidence="1" type="ORF">MICPUN_50710</name>
</gene>